<dbReference type="Proteomes" id="UP001157502">
    <property type="component" value="Chromosome 15"/>
</dbReference>
<evidence type="ECO:0000313" key="1">
    <source>
        <dbReference type="EMBL" id="KAJ8000744.1"/>
    </source>
</evidence>
<gene>
    <name evidence="1" type="ORF">DPEC_G00183520</name>
</gene>
<keyword evidence="2" id="KW-1185">Reference proteome</keyword>
<evidence type="ECO:0000313" key="2">
    <source>
        <dbReference type="Proteomes" id="UP001157502"/>
    </source>
</evidence>
<comment type="caution">
    <text evidence="1">The sequence shown here is derived from an EMBL/GenBank/DDBJ whole genome shotgun (WGS) entry which is preliminary data.</text>
</comment>
<proteinExistence type="predicted"/>
<accession>A0ACC2GAR8</accession>
<protein>
    <submittedName>
        <fullName evidence="1">Uncharacterized protein</fullName>
    </submittedName>
</protein>
<organism evidence="1 2">
    <name type="scientific">Dallia pectoralis</name>
    <name type="common">Alaska blackfish</name>
    <dbReference type="NCBI Taxonomy" id="75939"/>
    <lineage>
        <taxon>Eukaryota</taxon>
        <taxon>Metazoa</taxon>
        <taxon>Chordata</taxon>
        <taxon>Craniata</taxon>
        <taxon>Vertebrata</taxon>
        <taxon>Euteleostomi</taxon>
        <taxon>Actinopterygii</taxon>
        <taxon>Neopterygii</taxon>
        <taxon>Teleostei</taxon>
        <taxon>Protacanthopterygii</taxon>
        <taxon>Esociformes</taxon>
        <taxon>Umbridae</taxon>
        <taxon>Dallia</taxon>
    </lineage>
</organism>
<dbReference type="EMBL" id="CM055742">
    <property type="protein sequence ID" value="KAJ8000744.1"/>
    <property type="molecule type" value="Genomic_DNA"/>
</dbReference>
<reference evidence="1" key="1">
    <citation type="submission" date="2021-05" db="EMBL/GenBank/DDBJ databases">
        <authorList>
            <person name="Pan Q."/>
            <person name="Jouanno E."/>
            <person name="Zahm M."/>
            <person name="Klopp C."/>
            <person name="Cabau C."/>
            <person name="Louis A."/>
            <person name="Berthelot C."/>
            <person name="Parey E."/>
            <person name="Roest Crollius H."/>
            <person name="Montfort J."/>
            <person name="Robinson-Rechavi M."/>
            <person name="Bouchez O."/>
            <person name="Lampietro C."/>
            <person name="Lopez Roques C."/>
            <person name="Donnadieu C."/>
            <person name="Postlethwait J."/>
            <person name="Bobe J."/>
            <person name="Dillon D."/>
            <person name="Chandos A."/>
            <person name="von Hippel F."/>
            <person name="Guiguen Y."/>
        </authorList>
    </citation>
    <scope>NUCLEOTIDE SEQUENCE</scope>
    <source>
        <strain evidence="1">YG-Jan2019</strain>
    </source>
</reference>
<sequence length="137" mass="15030">MLHGELVCERELLYMNGPDTRTTVQSGTARGRGQWGRAPSGPHLTRQEGERREGLDSPGPHISSHGCLAGERWSLLVFPLSALRDQSNQPPVFPSEGQSALHLPPSLPPLESRGRARRSDQWNHYGPAPGPQEEIPS</sequence>
<name>A0ACC2GAR8_DALPE</name>